<dbReference type="GO" id="GO:0005634">
    <property type="term" value="C:nucleus"/>
    <property type="evidence" value="ECO:0007669"/>
    <property type="project" value="UniProtKB-SubCell"/>
</dbReference>
<reference evidence="6" key="2">
    <citation type="submission" date="2025-09" db="UniProtKB">
        <authorList>
            <consortium name="Ensembl"/>
        </authorList>
    </citation>
    <scope>IDENTIFICATION</scope>
</reference>
<organism evidence="6 7">
    <name type="scientific">Salmo trutta</name>
    <name type="common">Brown trout</name>
    <dbReference type="NCBI Taxonomy" id="8032"/>
    <lineage>
        <taxon>Eukaryota</taxon>
        <taxon>Metazoa</taxon>
        <taxon>Chordata</taxon>
        <taxon>Craniata</taxon>
        <taxon>Vertebrata</taxon>
        <taxon>Euteleostomi</taxon>
        <taxon>Actinopterygii</taxon>
        <taxon>Neopterygii</taxon>
        <taxon>Teleostei</taxon>
        <taxon>Protacanthopterygii</taxon>
        <taxon>Salmoniformes</taxon>
        <taxon>Salmonidae</taxon>
        <taxon>Salmoninae</taxon>
        <taxon>Salmo</taxon>
    </lineage>
</organism>
<reference evidence="6" key="1">
    <citation type="submission" date="2025-08" db="UniProtKB">
        <authorList>
            <consortium name="Ensembl"/>
        </authorList>
    </citation>
    <scope>IDENTIFICATION</scope>
</reference>
<feature type="compositionally biased region" description="Acidic residues" evidence="5">
    <location>
        <begin position="243"/>
        <end position="257"/>
    </location>
</feature>
<comment type="subcellular location">
    <subcellularLocation>
        <location evidence="1">Nucleus</location>
    </subcellularLocation>
</comment>
<dbReference type="PANTHER" id="PTHR13026">
    <property type="entry name" value="NNP-1 PROTEIN NOVEL NUCLEAR PROTEIN 1 NOP52"/>
    <property type="match status" value="1"/>
</dbReference>
<keyword evidence="3" id="KW-0698">rRNA processing</keyword>
<evidence type="ECO:0000256" key="4">
    <source>
        <dbReference type="ARBA" id="ARBA00023242"/>
    </source>
</evidence>
<dbReference type="Pfam" id="PF05997">
    <property type="entry name" value="Nop52"/>
    <property type="match status" value="1"/>
</dbReference>
<proteinExistence type="inferred from homology"/>
<dbReference type="PANTHER" id="PTHR13026:SF0">
    <property type="entry name" value="RIBOSOMAL RNA PROCESSING 1B"/>
    <property type="match status" value="1"/>
</dbReference>
<dbReference type="AlphaFoldDB" id="A0A673XVZ5"/>
<accession>A0A673XVZ5</accession>
<protein>
    <submittedName>
        <fullName evidence="6">Ribosomal RNA processing protein 1 homolog B-like</fullName>
    </submittedName>
</protein>
<sequence length="402" mass="45795">MAPIQQEAEIQFAQRLASNEKPMRTKAIKKLRTYISVRSQKINLTGKLDHLLKLWKGLFYCLWMQDKPLLQEELSNQISGLMHSFQNVQSMFLFLETFLQTIKREWTGIDRLRMDTFFQLVRFVFRNSFEMMKRKECETSVVTRFLELLTAQILHSTSGAPCGLQFHILDLYTTELAAVGSAELTAAQNLTFIDPFCKTASKTKDRILLKAICGSIFSAIVDQAPFAIEDLLKEVNATGGGSEESDSGQASEEEEEEKKEPPKKAAKKSPMKTTGNLHCNIRNCLINDTRPLIKNVQIFNILCLVLSSLCDGRNPYGHNYSITEYPYYRCAKMLTSLFSFCLPLALSGVFPQDEYPEEVSTDEDDDEMFGSRKRMKRGRALEEEESSPPKKRKGTSNALFIH</sequence>
<dbReference type="OMA" id="VEAHEWH"/>
<keyword evidence="7" id="KW-1185">Reference proteome</keyword>
<evidence type="ECO:0000256" key="1">
    <source>
        <dbReference type="ARBA" id="ARBA00004123"/>
    </source>
</evidence>
<evidence type="ECO:0000256" key="3">
    <source>
        <dbReference type="ARBA" id="ARBA00022552"/>
    </source>
</evidence>
<feature type="region of interest" description="Disordered" evidence="5">
    <location>
        <begin position="237"/>
        <end position="272"/>
    </location>
</feature>
<dbReference type="Proteomes" id="UP000472277">
    <property type="component" value="Chromosome 20"/>
</dbReference>
<feature type="compositionally biased region" description="Acidic residues" evidence="5">
    <location>
        <begin position="356"/>
        <end position="368"/>
    </location>
</feature>
<dbReference type="InterPro" id="IPR010301">
    <property type="entry name" value="RRP1"/>
</dbReference>
<dbReference type="GO" id="GO:0006364">
    <property type="term" value="P:rRNA processing"/>
    <property type="evidence" value="ECO:0007669"/>
    <property type="project" value="UniProtKB-KW"/>
</dbReference>
<evidence type="ECO:0000256" key="5">
    <source>
        <dbReference type="SAM" id="MobiDB-lite"/>
    </source>
</evidence>
<evidence type="ECO:0000313" key="6">
    <source>
        <dbReference type="Ensembl" id="ENSSTUP00000025862.1"/>
    </source>
</evidence>
<name>A0A673XVZ5_SALTR</name>
<evidence type="ECO:0000256" key="2">
    <source>
        <dbReference type="ARBA" id="ARBA00006374"/>
    </source>
</evidence>
<keyword evidence="4" id="KW-0539">Nucleus</keyword>
<comment type="similarity">
    <text evidence="2">Belongs to the RRP1 family.</text>
</comment>
<gene>
    <name evidence="6" type="primary">LOC115155978</name>
</gene>
<feature type="region of interest" description="Disordered" evidence="5">
    <location>
        <begin position="356"/>
        <end position="402"/>
    </location>
</feature>
<dbReference type="GO" id="GO:0030688">
    <property type="term" value="C:preribosome, small subunit precursor"/>
    <property type="evidence" value="ECO:0007669"/>
    <property type="project" value="InterPro"/>
</dbReference>
<dbReference type="InParanoid" id="A0A673XVZ5"/>
<dbReference type="Ensembl" id="ENSSTUT00000027102.1">
    <property type="protein sequence ID" value="ENSSTUP00000025862.1"/>
    <property type="gene ID" value="ENSSTUG00000011249.1"/>
</dbReference>
<evidence type="ECO:0000313" key="7">
    <source>
        <dbReference type="Proteomes" id="UP000472277"/>
    </source>
</evidence>
<dbReference type="GeneTree" id="ENSGT00390000011821"/>